<evidence type="ECO:0000313" key="3">
    <source>
        <dbReference type="Proteomes" id="UP000004508"/>
    </source>
</evidence>
<dbReference type="EMBL" id="ADVG01000003">
    <property type="protein sequence ID" value="EFH83882.1"/>
    <property type="molecule type" value="Genomic_DNA"/>
</dbReference>
<evidence type="ECO:0000313" key="2">
    <source>
        <dbReference type="EMBL" id="EFH83882.1"/>
    </source>
</evidence>
<evidence type="ECO:0000256" key="1">
    <source>
        <dbReference type="SAM" id="MobiDB-lite"/>
    </source>
</evidence>
<dbReference type="Proteomes" id="UP000004508">
    <property type="component" value="Unassembled WGS sequence"/>
</dbReference>
<dbReference type="AlphaFoldDB" id="D6TTY1"/>
<proteinExistence type="predicted"/>
<accession>D6TTY1</accession>
<dbReference type="STRING" id="485913.Krac_4885"/>
<name>D6TTY1_KTERA</name>
<keyword evidence="3" id="KW-1185">Reference proteome</keyword>
<organism evidence="2 3">
    <name type="scientific">Ktedonobacter racemifer DSM 44963</name>
    <dbReference type="NCBI Taxonomy" id="485913"/>
    <lineage>
        <taxon>Bacteria</taxon>
        <taxon>Bacillati</taxon>
        <taxon>Chloroflexota</taxon>
        <taxon>Ktedonobacteria</taxon>
        <taxon>Ktedonobacterales</taxon>
        <taxon>Ktedonobacteraceae</taxon>
        <taxon>Ktedonobacter</taxon>
    </lineage>
</organism>
<reference evidence="2 3" key="1">
    <citation type="journal article" date="2011" name="Stand. Genomic Sci.">
        <title>Non-contiguous finished genome sequence and contextual data of the filamentous soil bacterium Ktedonobacter racemifer type strain (SOSP1-21).</title>
        <authorList>
            <person name="Chang Y.J."/>
            <person name="Land M."/>
            <person name="Hauser L."/>
            <person name="Chertkov O."/>
            <person name="Del Rio T.G."/>
            <person name="Nolan M."/>
            <person name="Copeland A."/>
            <person name="Tice H."/>
            <person name="Cheng J.F."/>
            <person name="Lucas S."/>
            <person name="Han C."/>
            <person name="Goodwin L."/>
            <person name="Pitluck S."/>
            <person name="Ivanova N."/>
            <person name="Ovchinikova G."/>
            <person name="Pati A."/>
            <person name="Chen A."/>
            <person name="Palaniappan K."/>
            <person name="Mavromatis K."/>
            <person name="Liolios K."/>
            <person name="Brettin T."/>
            <person name="Fiebig A."/>
            <person name="Rohde M."/>
            <person name="Abt B."/>
            <person name="Goker M."/>
            <person name="Detter J.C."/>
            <person name="Woyke T."/>
            <person name="Bristow J."/>
            <person name="Eisen J.A."/>
            <person name="Markowitz V."/>
            <person name="Hugenholtz P."/>
            <person name="Kyrpides N.C."/>
            <person name="Klenk H.P."/>
            <person name="Lapidus A."/>
        </authorList>
    </citation>
    <scope>NUCLEOTIDE SEQUENCE [LARGE SCALE GENOMIC DNA]</scope>
    <source>
        <strain evidence="3">DSM 44963</strain>
    </source>
</reference>
<comment type="caution">
    <text evidence="2">The sequence shown here is derived from an EMBL/GenBank/DDBJ whole genome shotgun (WGS) entry which is preliminary data.</text>
</comment>
<dbReference type="InParanoid" id="D6TTY1"/>
<gene>
    <name evidence="2" type="ORF">Krac_4885</name>
</gene>
<sequence>MLAWTPRPQADTQACGEQRSPPQHCPANIIGLIFKRTFAAPPPDMLGLFFKRA</sequence>
<protein>
    <submittedName>
        <fullName evidence="2">Uncharacterized protein</fullName>
    </submittedName>
</protein>
<feature type="region of interest" description="Disordered" evidence="1">
    <location>
        <begin position="1"/>
        <end position="22"/>
    </location>
</feature>